<evidence type="ECO:0000313" key="1">
    <source>
        <dbReference type="EMBL" id="CCB68354.1"/>
    </source>
</evidence>
<keyword evidence="2" id="KW-1185">Reference proteome</keyword>
<dbReference type="Proteomes" id="UP000009186">
    <property type="component" value="Chromosome"/>
</dbReference>
<proteinExistence type="predicted"/>
<reference evidence="1 2" key="1">
    <citation type="journal article" date="2011" name="Appl. Environ. Microbiol.">
        <title>Complete genome sequence of the fish pathogen Flavobacterium branchiophilum.</title>
        <authorList>
            <consortium name="1:IP"/>
            <consortium name="Microbial Evolutionary Genomics,F-75015 Paris"/>
            <consortium name="France 2:CNRS"/>
            <consortium name="URA2171"/>
            <consortium name="F-75015 Paris,France 3:Unite de Virologie et Immunologie Mol."/>
            <consortium name="INRA,78352 Jouy en Josas Cedex"/>
            <consortium name="France. 4:Unite de Mathemathique"/>
            <consortium name="Informatique et Genome,INRA"/>
            <consortium name="78352 Jouy en Josas Cedex"/>
            <consortium name="France. 5:CEA/Genoscope"/>
            <consortium name="Evry"/>
            <consortium name="France"/>
            <person name="Touchon M."/>
            <person name="Barbier P."/>
            <person name="Bernardet J.F."/>
            <person name="Loux V."/>
            <person name="Vacherie B."/>
            <person name="Barbe V."/>
            <person name="Rocha E.P."/>
            <person name="Duchaud E."/>
        </authorList>
    </citation>
    <scope>NUCLEOTIDE SEQUENCE [LARGE SCALE GENOMIC DNA]</scope>
    <source>
        <strain evidence="1 2">FL-15</strain>
    </source>
</reference>
<dbReference type="EMBL" id="FQ859183">
    <property type="protein sequence ID" value="CCB68354.1"/>
    <property type="molecule type" value="Genomic_DNA"/>
</dbReference>
<dbReference type="HOGENOM" id="CLU_1259870_0_0_10"/>
<dbReference type="KEGG" id="fbr:FBFL15_0206"/>
<evidence type="ECO:0000313" key="2">
    <source>
        <dbReference type="Proteomes" id="UP000009186"/>
    </source>
</evidence>
<name>G2Z6J8_FLABF</name>
<dbReference type="AlphaFoldDB" id="G2Z6J8"/>
<organism evidence="1 2">
    <name type="scientific">Flavobacterium branchiophilum (strain FL-15)</name>
    <dbReference type="NCBI Taxonomy" id="1034807"/>
    <lineage>
        <taxon>Bacteria</taxon>
        <taxon>Pseudomonadati</taxon>
        <taxon>Bacteroidota</taxon>
        <taxon>Flavobacteriia</taxon>
        <taxon>Flavobacteriales</taxon>
        <taxon>Flavobacteriaceae</taxon>
        <taxon>Flavobacterium</taxon>
    </lineage>
</organism>
<gene>
    <name evidence="1" type="ordered locus">FBFL15_0206</name>
</gene>
<evidence type="ECO:0008006" key="3">
    <source>
        <dbReference type="Google" id="ProtNLM"/>
    </source>
</evidence>
<sequence length="219" mass="25970">MIKIEVKSEGVNLFTTDDILIIAKNYTLSHDVFFNNEDSLAKCLENIEIIEIDIYFTNAKGIDCLLYNFSFIIEDFIQNKNGFFGNLIIDELVSYDQYVINFMSKWTNLSINWEKLNTDEKKAYLLCCFYWSGIPKKVNVKDLIIDASQIYEEYDIYYYLSKNFGQHFYFGQSIESFEDCMCELNYPLISITNSNLLKERLDMEYFNFFMEIIKVKPKI</sequence>
<protein>
    <recommendedName>
        <fullName evidence="3">Barstar (barnase inhibitor) domain-containing protein</fullName>
    </recommendedName>
</protein>
<dbReference type="RefSeq" id="WP_014082834.1">
    <property type="nucleotide sequence ID" value="NC_016001.1"/>
</dbReference>
<accession>G2Z6J8</accession>